<gene>
    <name evidence="1" type="ORF">F3087_39075</name>
</gene>
<dbReference type="EMBL" id="VXLC01000029">
    <property type="protein sequence ID" value="KAA8882061.1"/>
    <property type="molecule type" value="Genomic_DNA"/>
</dbReference>
<protein>
    <submittedName>
        <fullName evidence="1">Uncharacterized protein</fullName>
    </submittedName>
</protein>
<reference evidence="1 2" key="1">
    <citation type="submission" date="2019-09" db="EMBL/GenBank/DDBJ databases">
        <authorList>
            <person name="Wang X."/>
        </authorList>
    </citation>
    <scope>NUCLEOTIDE SEQUENCE [LARGE SCALE GENOMIC DNA]</scope>
    <source>
        <strain evidence="1 2">CICC 11023</strain>
    </source>
</reference>
<organism evidence="1 2">
    <name type="scientific">Nocardia colli</name>
    <dbReference type="NCBI Taxonomy" id="2545717"/>
    <lineage>
        <taxon>Bacteria</taxon>
        <taxon>Bacillati</taxon>
        <taxon>Actinomycetota</taxon>
        <taxon>Actinomycetes</taxon>
        <taxon>Mycobacteriales</taxon>
        <taxon>Nocardiaceae</taxon>
        <taxon>Nocardia</taxon>
    </lineage>
</organism>
<dbReference type="RefSeq" id="WP_150407202.1">
    <property type="nucleotide sequence ID" value="NZ_VXLC01000029.1"/>
</dbReference>
<dbReference type="Proteomes" id="UP000323876">
    <property type="component" value="Unassembled WGS sequence"/>
</dbReference>
<accession>A0A5N0E2W0</accession>
<dbReference type="AlphaFoldDB" id="A0A5N0E2W0"/>
<name>A0A5N0E2W0_9NOCA</name>
<evidence type="ECO:0000313" key="2">
    <source>
        <dbReference type="Proteomes" id="UP000323876"/>
    </source>
</evidence>
<dbReference type="InterPro" id="IPR036170">
    <property type="entry name" value="YezG-like_sf"/>
</dbReference>
<evidence type="ECO:0000313" key="1">
    <source>
        <dbReference type="EMBL" id="KAA8882061.1"/>
    </source>
</evidence>
<proteinExistence type="predicted"/>
<dbReference type="SUPFAM" id="SSF160424">
    <property type="entry name" value="BH3703-like"/>
    <property type="match status" value="1"/>
</dbReference>
<comment type="caution">
    <text evidence="1">The sequence shown here is derived from an EMBL/GenBank/DDBJ whole genome shotgun (WGS) entry which is preliminary data.</text>
</comment>
<keyword evidence="2" id="KW-1185">Reference proteome</keyword>
<sequence length="145" mass="16867">MPNWPTLDPSEQHDKLTEITSEVLPTLPIGWTRLVVRARMIGPHAESDTGVRMPDGTIQAWSFPPDVWRKFQQLRKGMYVEGLGSWIEFEYILNPPGRFTIQYNRDKPPVFSTPPTAEHFGTENRWFPRSDQEMPEWFRQGLTPA</sequence>
<dbReference type="OrthoDB" id="6957847at2"/>